<protein>
    <submittedName>
        <fullName evidence="1">Uncharacterized protein</fullName>
    </submittedName>
</protein>
<proteinExistence type="predicted"/>
<sequence length="289" mass="33569">MKQIITAGLVLLVLLILFPNFAMVIRSQSPEPTKAEDEFDNVYETYLDDIDTYDKAHNEYIFRRSQYLNFKTLKSQQEAQGATLAMLQTRDQVAISYLRALDVRLNNAIGVPQARHEGLNIRINEEVGWFLEHKDGMSSAGTLDDLVKESNLASNHYNLIQPLFYEVLAVISQGRIYYYNDRTDEMLSRVRGKVEQIRGEERDEYRFSSEKQQVLDRWMFESEGRFSRSKEKQVEVDAIVLDFIRKRGSLLTNYNSVVSKLGEAQLFLKESNTFILEIIREIKTAEDKI</sequence>
<dbReference type="Proteomes" id="UP000034081">
    <property type="component" value="Unassembled WGS sequence"/>
</dbReference>
<organism evidence="1 2">
    <name type="scientific">Candidatus Woesebacteria bacterium GW2011_GWB1_38_8</name>
    <dbReference type="NCBI Taxonomy" id="1618570"/>
    <lineage>
        <taxon>Bacteria</taxon>
        <taxon>Candidatus Woeseibacteriota</taxon>
    </lineage>
</organism>
<dbReference type="AlphaFoldDB" id="A0A0G0KZ33"/>
<accession>A0A0G0KZ33</accession>
<dbReference type="STRING" id="1618570.UT08_C0012G0039"/>
<reference evidence="1 2" key="1">
    <citation type="journal article" date="2015" name="Nature">
        <title>rRNA introns, odd ribosomes, and small enigmatic genomes across a large radiation of phyla.</title>
        <authorList>
            <person name="Brown C.T."/>
            <person name="Hug L.A."/>
            <person name="Thomas B.C."/>
            <person name="Sharon I."/>
            <person name="Castelle C.J."/>
            <person name="Singh A."/>
            <person name="Wilkins M.J."/>
            <person name="Williams K.H."/>
            <person name="Banfield J.F."/>
        </authorList>
    </citation>
    <scope>NUCLEOTIDE SEQUENCE [LARGE SCALE GENOMIC DNA]</scope>
</reference>
<name>A0A0G0KZ33_9BACT</name>
<gene>
    <name evidence="1" type="ORF">UT08_C0012G0039</name>
</gene>
<evidence type="ECO:0000313" key="2">
    <source>
        <dbReference type="Proteomes" id="UP000034081"/>
    </source>
</evidence>
<evidence type="ECO:0000313" key="1">
    <source>
        <dbReference type="EMBL" id="KKQ84943.1"/>
    </source>
</evidence>
<comment type="caution">
    <text evidence="1">The sequence shown here is derived from an EMBL/GenBank/DDBJ whole genome shotgun (WGS) entry which is preliminary data.</text>
</comment>
<dbReference type="EMBL" id="LBVL01000012">
    <property type="protein sequence ID" value="KKQ84943.1"/>
    <property type="molecule type" value="Genomic_DNA"/>
</dbReference>